<protein>
    <recommendedName>
        <fullName evidence="3">inorganic diphosphatase</fullName>
        <ecNumber evidence="3">3.6.1.1</ecNumber>
    </recommendedName>
</protein>
<evidence type="ECO:0000313" key="8">
    <source>
        <dbReference type="EMBL" id="RNA00412.1"/>
    </source>
</evidence>
<keyword evidence="9" id="KW-1185">Reference proteome</keyword>
<evidence type="ECO:0000256" key="4">
    <source>
        <dbReference type="ARBA" id="ARBA00022723"/>
    </source>
</evidence>
<sequence>MNLSVEYEPEFFGTQGSDTFRIFFKKILPNVVDQEFAKVFISPFHDIPLYSEIAPNIHRMVVRMPRWTNARMEINKKEPFNPIKQDSSHQVLRYFDNIFPFHGVLWNYGSFPQTWEMQSSENPDFPNLKNDNNLLDVIEIGSKVHKTGAVIDVKILGAFVLIEQDHLDWKIIAIDINDKLSSKLDTIKDIDEYMPGLLDSTLEFFKYYKIVLGCPPIFFGYANPFLGKNEALAIIEKSHKSWNKLIKNETYFKNSKDSVDFKLFNTQCLESNKENLRNSKEAEALVENLKSLIINRPIESMAEQPQIERIEKVIYLNKKDILNKTELLRGQITEKGQNSNNMIVRSQKLGEYLVENFWIMSGTLSVITLGILISIKKFKH</sequence>
<dbReference type="InterPro" id="IPR036649">
    <property type="entry name" value="Pyrophosphatase_sf"/>
</dbReference>
<dbReference type="GO" id="GO:0005737">
    <property type="term" value="C:cytoplasm"/>
    <property type="evidence" value="ECO:0007669"/>
    <property type="project" value="InterPro"/>
</dbReference>
<feature type="transmembrane region" description="Helical" evidence="7">
    <location>
        <begin position="357"/>
        <end position="375"/>
    </location>
</feature>
<name>A0A3M7PMS2_BRAPC</name>
<dbReference type="PANTHER" id="PTHR10286">
    <property type="entry name" value="INORGANIC PYROPHOSPHATASE"/>
    <property type="match status" value="1"/>
</dbReference>
<organism evidence="8 9">
    <name type="scientific">Brachionus plicatilis</name>
    <name type="common">Marine rotifer</name>
    <name type="synonym">Brachionus muelleri</name>
    <dbReference type="NCBI Taxonomy" id="10195"/>
    <lineage>
        <taxon>Eukaryota</taxon>
        <taxon>Metazoa</taxon>
        <taxon>Spiralia</taxon>
        <taxon>Gnathifera</taxon>
        <taxon>Rotifera</taxon>
        <taxon>Eurotatoria</taxon>
        <taxon>Monogononta</taxon>
        <taxon>Pseudotrocha</taxon>
        <taxon>Ploima</taxon>
        <taxon>Brachionidae</taxon>
        <taxon>Brachionus</taxon>
    </lineage>
</organism>
<keyword evidence="5 8" id="KW-0378">Hydrolase</keyword>
<dbReference type="OrthoDB" id="1608002at2759"/>
<proteinExistence type="inferred from homology"/>
<reference evidence="8 9" key="1">
    <citation type="journal article" date="2018" name="Sci. Rep.">
        <title>Genomic signatures of local adaptation to the degree of environmental predictability in rotifers.</title>
        <authorList>
            <person name="Franch-Gras L."/>
            <person name="Hahn C."/>
            <person name="Garcia-Roger E.M."/>
            <person name="Carmona M.J."/>
            <person name="Serra M."/>
            <person name="Gomez A."/>
        </authorList>
    </citation>
    <scope>NUCLEOTIDE SEQUENCE [LARGE SCALE GENOMIC DNA]</scope>
    <source>
        <strain evidence="8">HYR1</strain>
    </source>
</reference>
<dbReference type="Gene3D" id="3.90.80.10">
    <property type="entry name" value="Inorganic pyrophosphatase"/>
    <property type="match status" value="1"/>
</dbReference>
<dbReference type="GO" id="GO:0000287">
    <property type="term" value="F:magnesium ion binding"/>
    <property type="evidence" value="ECO:0007669"/>
    <property type="project" value="InterPro"/>
</dbReference>
<evidence type="ECO:0000256" key="6">
    <source>
        <dbReference type="ARBA" id="ARBA00022842"/>
    </source>
</evidence>
<comment type="caution">
    <text evidence="8">The sequence shown here is derived from an EMBL/GenBank/DDBJ whole genome shotgun (WGS) entry which is preliminary data.</text>
</comment>
<dbReference type="SUPFAM" id="SSF50324">
    <property type="entry name" value="Inorganic pyrophosphatase"/>
    <property type="match status" value="1"/>
</dbReference>
<evidence type="ECO:0000256" key="7">
    <source>
        <dbReference type="SAM" id="Phobius"/>
    </source>
</evidence>
<evidence type="ECO:0000256" key="3">
    <source>
        <dbReference type="ARBA" id="ARBA00012146"/>
    </source>
</evidence>
<keyword evidence="7" id="KW-0812">Transmembrane</keyword>
<keyword evidence="4" id="KW-0479">Metal-binding</keyword>
<accession>A0A3M7PMS2</accession>
<dbReference type="InterPro" id="IPR008162">
    <property type="entry name" value="Pyrophosphatase"/>
</dbReference>
<dbReference type="STRING" id="10195.A0A3M7PMS2"/>
<evidence type="ECO:0000256" key="1">
    <source>
        <dbReference type="ARBA" id="ARBA00001946"/>
    </source>
</evidence>
<dbReference type="GO" id="GO:0006796">
    <property type="term" value="P:phosphate-containing compound metabolic process"/>
    <property type="evidence" value="ECO:0007669"/>
    <property type="project" value="InterPro"/>
</dbReference>
<dbReference type="EMBL" id="REGN01009768">
    <property type="protein sequence ID" value="RNA00412.1"/>
    <property type="molecule type" value="Genomic_DNA"/>
</dbReference>
<comment type="cofactor">
    <cofactor evidence="1">
        <name>Mg(2+)</name>
        <dbReference type="ChEBI" id="CHEBI:18420"/>
    </cofactor>
</comment>
<dbReference type="AlphaFoldDB" id="A0A3M7PMS2"/>
<keyword evidence="7" id="KW-1133">Transmembrane helix</keyword>
<gene>
    <name evidence="8" type="ORF">BpHYR1_011044</name>
</gene>
<dbReference type="Proteomes" id="UP000276133">
    <property type="component" value="Unassembled WGS sequence"/>
</dbReference>
<dbReference type="Pfam" id="PF00719">
    <property type="entry name" value="Pyrophosphatase"/>
    <property type="match status" value="1"/>
</dbReference>
<evidence type="ECO:0000256" key="5">
    <source>
        <dbReference type="ARBA" id="ARBA00022801"/>
    </source>
</evidence>
<evidence type="ECO:0000256" key="2">
    <source>
        <dbReference type="ARBA" id="ARBA00006220"/>
    </source>
</evidence>
<keyword evidence="7" id="KW-0472">Membrane</keyword>
<keyword evidence="6" id="KW-0460">Magnesium</keyword>
<dbReference type="EC" id="3.6.1.1" evidence="3"/>
<evidence type="ECO:0000313" key="9">
    <source>
        <dbReference type="Proteomes" id="UP000276133"/>
    </source>
</evidence>
<comment type="similarity">
    <text evidence="2">Belongs to the PPase family.</text>
</comment>
<dbReference type="GO" id="GO:0004427">
    <property type="term" value="F:inorganic diphosphate phosphatase activity"/>
    <property type="evidence" value="ECO:0007669"/>
    <property type="project" value="UniProtKB-EC"/>
</dbReference>